<reference evidence="3" key="1">
    <citation type="submission" date="2020-05" db="EMBL/GenBank/DDBJ databases">
        <authorList>
            <person name="Chiriac C."/>
            <person name="Salcher M."/>
            <person name="Ghai R."/>
            <person name="Kavagutti S V."/>
        </authorList>
    </citation>
    <scope>NUCLEOTIDE SEQUENCE</scope>
</reference>
<dbReference type="InterPro" id="IPR035328">
    <property type="entry name" value="DUF3048_C"/>
</dbReference>
<proteinExistence type="predicted"/>
<gene>
    <name evidence="3" type="ORF">UFOPK4182_00092</name>
</gene>
<dbReference type="Pfam" id="PF11258">
    <property type="entry name" value="DUF3048"/>
    <property type="match status" value="1"/>
</dbReference>
<accession>A0A6J6AJY1</accession>
<dbReference type="Gene3D" id="3.50.90.10">
    <property type="entry name" value="YerB-like"/>
    <property type="match status" value="1"/>
</dbReference>
<name>A0A6J6AJY1_9ZZZZ</name>
<feature type="domain" description="DUF3048" evidence="2">
    <location>
        <begin position="210"/>
        <end position="320"/>
    </location>
</feature>
<protein>
    <submittedName>
        <fullName evidence="3">Unannotated protein</fullName>
    </submittedName>
</protein>
<dbReference type="SUPFAM" id="SSF159774">
    <property type="entry name" value="YerB-like"/>
    <property type="match status" value="1"/>
</dbReference>
<sequence>MFSKTKVLIFFAYVSVLGTAGCASISQSVTQIVSDPIQTNVLSGREGENGPVLVVKIDDTASARPQVGLEFADVVYIEQVEGGLTRLAAVFSSNIPSRIGPVRSARISDIELFAQYGRIGFAFSGAQKKLLPVIAAANLSDIGAMRRGPTFYVTDPNRNQPYAMFVSAQALMANESSKATIIDSAKNIGWNFSDKLENEGFEVTDVTMHWPAQKYLARWDGSEKRWLLSVNSFPDVSDLGKNLGPSTLVIQLVSITPSEYGDKFGGNTPFSQTVGTGKAYVLRDGIVIQATWNRPDALSPTTWSDATGAEIKFAPGQVWVALTDKEPDFTRKPASAPTPTSK</sequence>
<feature type="domain" description="DUF3048" evidence="1">
    <location>
        <begin position="47"/>
        <end position="175"/>
    </location>
</feature>
<organism evidence="3">
    <name type="scientific">freshwater metagenome</name>
    <dbReference type="NCBI Taxonomy" id="449393"/>
    <lineage>
        <taxon>unclassified sequences</taxon>
        <taxon>metagenomes</taxon>
        <taxon>ecological metagenomes</taxon>
    </lineage>
</organism>
<dbReference type="InterPro" id="IPR021416">
    <property type="entry name" value="DUF3048_N"/>
</dbReference>
<evidence type="ECO:0000259" key="1">
    <source>
        <dbReference type="Pfam" id="PF11258"/>
    </source>
</evidence>
<dbReference type="InterPro" id="IPR023158">
    <property type="entry name" value="YerB-like_sf"/>
</dbReference>
<dbReference type="Pfam" id="PF17479">
    <property type="entry name" value="DUF3048_C"/>
    <property type="match status" value="1"/>
</dbReference>
<evidence type="ECO:0000313" key="3">
    <source>
        <dbReference type="EMBL" id="CAB4370387.1"/>
    </source>
</evidence>
<dbReference type="EMBL" id="CAEUNI010000004">
    <property type="protein sequence ID" value="CAB4370387.1"/>
    <property type="molecule type" value="Genomic_DNA"/>
</dbReference>
<dbReference type="PROSITE" id="PS51257">
    <property type="entry name" value="PROKAR_LIPOPROTEIN"/>
    <property type="match status" value="1"/>
</dbReference>
<evidence type="ECO:0000259" key="2">
    <source>
        <dbReference type="Pfam" id="PF17479"/>
    </source>
</evidence>
<dbReference type="AlphaFoldDB" id="A0A6J6AJY1"/>